<dbReference type="CDD" id="cd00371">
    <property type="entry name" value="HMA"/>
    <property type="match status" value="1"/>
</dbReference>
<dbReference type="InterPro" id="IPR006121">
    <property type="entry name" value="HMA_dom"/>
</dbReference>
<evidence type="ECO:0000313" key="2">
    <source>
        <dbReference type="EMBL" id="QDY79668.1"/>
    </source>
</evidence>
<gene>
    <name evidence="2" type="ORF">FQU76_27560</name>
</gene>
<keyword evidence="3" id="KW-1185">Reference proteome</keyword>
<dbReference type="AlphaFoldDB" id="A0A5B8IM39"/>
<sequence>MASYTTTYRVGGVHSGHCKAIVSKALRDLETVNTVQIEISTGLLTLDTAAEPDDTLVETVIEDAGYDYLGRA</sequence>
<dbReference type="PROSITE" id="PS50846">
    <property type="entry name" value="HMA_2"/>
    <property type="match status" value="1"/>
</dbReference>
<dbReference type="OrthoDB" id="9813965at2"/>
<dbReference type="RefSeq" id="WP_146482953.1">
    <property type="nucleotide sequence ID" value="NZ_CP042266.1"/>
</dbReference>
<dbReference type="Proteomes" id="UP000320580">
    <property type="component" value="Chromosome"/>
</dbReference>
<evidence type="ECO:0000313" key="3">
    <source>
        <dbReference type="Proteomes" id="UP000320580"/>
    </source>
</evidence>
<dbReference type="GO" id="GO:0046872">
    <property type="term" value="F:metal ion binding"/>
    <property type="evidence" value="ECO:0007669"/>
    <property type="project" value="InterPro"/>
</dbReference>
<feature type="domain" description="HMA" evidence="1">
    <location>
        <begin position="4"/>
        <end position="69"/>
    </location>
</feature>
<dbReference type="Gene3D" id="3.30.70.100">
    <property type="match status" value="1"/>
</dbReference>
<accession>A0A5B8IM39</accession>
<reference evidence="2 3" key="1">
    <citation type="submission" date="2019-07" db="EMBL/GenBank/DDBJ databases">
        <authorList>
            <person name="Zhu P."/>
        </authorList>
    </citation>
    <scope>NUCLEOTIDE SEQUENCE [LARGE SCALE GENOMIC DNA]</scope>
    <source>
        <strain evidence="2 3">SSL-25</strain>
    </source>
</reference>
<dbReference type="SUPFAM" id="SSF55008">
    <property type="entry name" value="HMA, heavy metal-associated domain"/>
    <property type="match status" value="1"/>
</dbReference>
<protein>
    <submittedName>
        <fullName evidence="2">Heavy-metal-associated domain-containing protein</fullName>
    </submittedName>
</protein>
<evidence type="ECO:0000259" key="1">
    <source>
        <dbReference type="PROSITE" id="PS50846"/>
    </source>
</evidence>
<dbReference type="EMBL" id="CP042266">
    <property type="protein sequence ID" value="QDY79668.1"/>
    <property type="molecule type" value="Genomic_DNA"/>
</dbReference>
<dbReference type="KEGG" id="sqz:FQU76_27560"/>
<dbReference type="InterPro" id="IPR036163">
    <property type="entry name" value="HMA_dom_sf"/>
</dbReference>
<dbReference type="Pfam" id="PF00403">
    <property type="entry name" value="HMA"/>
    <property type="match status" value="1"/>
</dbReference>
<organism evidence="2 3">
    <name type="scientific">Streptomyces qinzhouensis</name>
    <dbReference type="NCBI Taxonomy" id="2599401"/>
    <lineage>
        <taxon>Bacteria</taxon>
        <taxon>Bacillati</taxon>
        <taxon>Actinomycetota</taxon>
        <taxon>Actinomycetes</taxon>
        <taxon>Kitasatosporales</taxon>
        <taxon>Streptomycetaceae</taxon>
        <taxon>Streptomyces</taxon>
    </lineage>
</organism>
<name>A0A5B8IM39_9ACTN</name>
<proteinExistence type="predicted"/>